<dbReference type="EMBL" id="JASBWR010000071">
    <property type="protein sequence ID" value="KAJ9099046.1"/>
    <property type="molecule type" value="Genomic_DNA"/>
</dbReference>
<evidence type="ECO:0000313" key="1">
    <source>
        <dbReference type="EMBL" id="KAJ9099046.1"/>
    </source>
</evidence>
<organism evidence="1 2">
    <name type="scientific">Naganishia cerealis</name>
    <dbReference type="NCBI Taxonomy" id="610337"/>
    <lineage>
        <taxon>Eukaryota</taxon>
        <taxon>Fungi</taxon>
        <taxon>Dikarya</taxon>
        <taxon>Basidiomycota</taxon>
        <taxon>Agaricomycotina</taxon>
        <taxon>Tremellomycetes</taxon>
        <taxon>Filobasidiales</taxon>
        <taxon>Filobasidiaceae</taxon>
        <taxon>Naganishia</taxon>
    </lineage>
</organism>
<gene>
    <name evidence="1" type="ORF">QFC19_006092</name>
</gene>
<comment type="caution">
    <text evidence="1">The sequence shown here is derived from an EMBL/GenBank/DDBJ whole genome shotgun (WGS) entry which is preliminary data.</text>
</comment>
<reference evidence="1" key="1">
    <citation type="submission" date="2023-04" db="EMBL/GenBank/DDBJ databases">
        <title>Draft Genome sequencing of Naganishia species isolated from polar environments using Oxford Nanopore Technology.</title>
        <authorList>
            <person name="Leo P."/>
            <person name="Venkateswaran K."/>
        </authorList>
    </citation>
    <scope>NUCLEOTIDE SEQUENCE</scope>
    <source>
        <strain evidence="1">MNA-CCFEE 5261</strain>
    </source>
</reference>
<keyword evidence="2" id="KW-1185">Reference proteome</keyword>
<proteinExistence type="predicted"/>
<dbReference type="Proteomes" id="UP001241377">
    <property type="component" value="Unassembled WGS sequence"/>
</dbReference>
<name>A0ACC2VJQ9_9TREE</name>
<sequence>MDLKDVPVANEPKTNKTNLAEVQGVPEDDEEVKRLLRKLGEPVTNYGEGPGRRRERLKNVLEMRSKSEPDEMSEEEDDDNEVFYTPGPESLLICRKNILHDSLKRASQRIKAQSEATKDPIKLLKHRRNINSRLKTFELLGSQVVPGVTRTISSIRASPYGGILACGSWDGTVSILNQEDLKTKIQRTGHLEKVGSIDWGPENTFVSGGQEGNINQWKLDLSDDTMEAATIERAHGERITSTLYHPTFDYIASTSFDQTWKLWDANTHEELLVQEGHSKLVLCGAFQPDGSIFCSGSQDAMARLWDLRSGRCISTLQGHAQAIHSIDFSPNGYHMATASADCLVKVWDLRKITPNNSNEIFTIPAHTKLVSCVRFFHGTRFPGALSQEVTDENDNAGEILDSSGSYLVTSSYDGLVNVWSADNWIKVCSLRGHTDKVMSCDVNGDGSSIYSCGWDKNIRVWGSIE</sequence>
<evidence type="ECO:0000313" key="2">
    <source>
        <dbReference type="Proteomes" id="UP001241377"/>
    </source>
</evidence>
<protein>
    <submittedName>
        <fullName evidence="1">Uncharacterized protein</fullName>
    </submittedName>
</protein>
<accession>A0ACC2VJQ9</accession>